<dbReference type="InParanoid" id="A0A067MKC1"/>
<feature type="region of interest" description="Disordered" evidence="13">
    <location>
        <begin position="494"/>
        <end position="513"/>
    </location>
</feature>
<dbReference type="Pfam" id="PF13329">
    <property type="entry name" value="ATG2_CAD"/>
    <property type="match status" value="1"/>
</dbReference>
<comment type="catalytic activity">
    <reaction evidence="12">
        <text>a 1,2-diacyl-sn-glycero-3-phosphocholine(in) = a 1,2-diacyl-sn-glycero-3-phosphocholine(out)</text>
        <dbReference type="Rhea" id="RHEA:38571"/>
        <dbReference type="ChEBI" id="CHEBI:57643"/>
    </reaction>
</comment>
<evidence type="ECO:0000256" key="9">
    <source>
        <dbReference type="ARBA" id="ARBA00023136"/>
    </source>
</evidence>
<comment type="catalytic activity">
    <reaction evidence="10">
        <text>a 1,2-diacyl-sn-glycero-3-phospho-L-serine(in) = a 1,2-diacyl-sn-glycero-3-phospho-L-serine(out)</text>
        <dbReference type="Rhea" id="RHEA:38663"/>
        <dbReference type="ChEBI" id="CHEBI:57262"/>
    </reaction>
</comment>
<dbReference type="GO" id="GO:0000045">
    <property type="term" value="P:autophagosome assembly"/>
    <property type="evidence" value="ECO:0007669"/>
    <property type="project" value="TreeGrafter"/>
</dbReference>
<dbReference type="GO" id="GO:0061908">
    <property type="term" value="C:phagophore"/>
    <property type="evidence" value="ECO:0007669"/>
    <property type="project" value="TreeGrafter"/>
</dbReference>
<organism evidence="14 15">
    <name type="scientific">Botryobasidium botryosum (strain FD-172 SS1)</name>
    <dbReference type="NCBI Taxonomy" id="930990"/>
    <lineage>
        <taxon>Eukaryota</taxon>
        <taxon>Fungi</taxon>
        <taxon>Dikarya</taxon>
        <taxon>Basidiomycota</taxon>
        <taxon>Agaricomycotina</taxon>
        <taxon>Agaricomycetes</taxon>
        <taxon>Cantharellales</taxon>
        <taxon>Botryobasidiaceae</taxon>
        <taxon>Botryobasidium</taxon>
    </lineage>
</organism>
<dbReference type="PANTHER" id="PTHR13190:SF1">
    <property type="entry name" value="AUTOPHAGY-RELATED 2, ISOFORM A"/>
    <property type="match status" value="1"/>
</dbReference>
<evidence type="ECO:0000256" key="6">
    <source>
        <dbReference type="ARBA" id="ARBA00022824"/>
    </source>
</evidence>
<dbReference type="EMBL" id="KL198028">
    <property type="protein sequence ID" value="KDQ16218.1"/>
    <property type="molecule type" value="Genomic_DNA"/>
</dbReference>
<evidence type="ECO:0000313" key="15">
    <source>
        <dbReference type="Proteomes" id="UP000027195"/>
    </source>
</evidence>
<dbReference type="GO" id="GO:0061723">
    <property type="term" value="P:glycophagy"/>
    <property type="evidence" value="ECO:0007669"/>
    <property type="project" value="TreeGrafter"/>
</dbReference>
<dbReference type="GO" id="GO:0043495">
    <property type="term" value="F:protein-membrane adaptor activity"/>
    <property type="evidence" value="ECO:0007669"/>
    <property type="project" value="TreeGrafter"/>
</dbReference>
<comment type="catalytic activity">
    <reaction evidence="11">
        <text>a 1,2-diacyl-sn-glycero-3-phosphoethanolamine(in) = a 1,2-diacyl-sn-glycero-3-phosphoethanolamine(out)</text>
        <dbReference type="Rhea" id="RHEA:38895"/>
        <dbReference type="ChEBI" id="CHEBI:64612"/>
    </reaction>
</comment>
<evidence type="ECO:0000313" key="14">
    <source>
        <dbReference type="EMBL" id="KDQ16218.1"/>
    </source>
</evidence>
<evidence type="ECO:0000256" key="7">
    <source>
        <dbReference type="ARBA" id="ARBA00023006"/>
    </source>
</evidence>
<evidence type="ECO:0000256" key="5">
    <source>
        <dbReference type="ARBA" id="ARBA00022448"/>
    </source>
</evidence>
<feature type="region of interest" description="Disordered" evidence="13">
    <location>
        <begin position="568"/>
        <end position="625"/>
    </location>
</feature>
<dbReference type="GO" id="GO:0032266">
    <property type="term" value="F:phosphatidylinositol-3-phosphate binding"/>
    <property type="evidence" value="ECO:0007669"/>
    <property type="project" value="TreeGrafter"/>
</dbReference>
<evidence type="ECO:0000256" key="2">
    <source>
        <dbReference type="ARBA" id="ARBA00004623"/>
    </source>
</evidence>
<gene>
    <name evidence="14" type="ORF">BOTBODRAFT_173128</name>
</gene>
<feature type="compositionally biased region" description="Polar residues" evidence="13">
    <location>
        <begin position="1462"/>
        <end position="1474"/>
    </location>
</feature>
<dbReference type="GO" id="GO:0034727">
    <property type="term" value="P:piecemeal microautophagy of the nucleus"/>
    <property type="evidence" value="ECO:0007669"/>
    <property type="project" value="TreeGrafter"/>
</dbReference>
<protein>
    <recommendedName>
        <fullName evidence="4">Autophagy-related protein 2</fullName>
    </recommendedName>
</protein>
<name>A0A067MKC1_BOTB1</name>
<dbReference type="GO" id="GO:0006869">
    <property type="term" value="P:lipid transport"/>
    <property type="evidence" value="ECO:0007669"/>
    <property type="project" value="UniProtKB-KW"/>
</dbReference>
<keyword evidence="15" id="KW-1185">Reference proteome</keyword>
<dbReference type="PANTHER" id="PTHR13190">
    <property type="entry name" value="AUTOPHAGY-RELATED 2, ISOFORM A"/>
    <property type="match status" value="1"/>
</dbReference>
<dbReference type="GO" id="GO:0005789">
    <property type="term" value="C:endoplasmic reticulum membrane"/>
    <property type="evidence" value="ECO:0007669"/>
    <property type="project" value="UniProtKB-SubCell"/>
</dbReference>
<dbReference type="GO" id="GO:0034045">
    <property type="term" value="C:phagophore assembly site membrane"/>
    <property type="evidence" value="ECO:0007669"/>
    <property type="project" value="UniProtKB-SubCell"/>
</dbReference>
<feature type="region of interest" description="Disordered" evidence="13">
    <location>
        <begin position="671"/>
        <end position="722"/>
    </location>
</feature>
<keyword evidence="6" id="KW-0256">Endoplasmic reticulum</keyword>
<accession>A0A067MKC1</accession>
<dbReference type="Proteomes" id="UP000027195">
    <property type="component" value="Unassembled WGS sequence"/>
</dbReference>
<keyword evidence="7" id="KW-0072">Autophagy</keyword>
<keyword evidence="5" id="KW-0813">Transport</keyword>
<evidence type="ECO:0000256" key="8">
    <source>
        <dbReference type="ARBA" id="ARBA00023055"/>
    </source>
</evidence>
<feature type="region of interest" description="Disordered" evidence="13">
    <location>
        <begin position="1462"/>
        <end position="1482"/>
    </location>
</feature>
<dbReference type="GO" id="GO:0061709">
    <property type="term" value="P:reticulophagy"/>
    <property type="evidence" value="ECO:0007669"/>
    <property type="project" value="TreeGrafter"/>
</dbReference>
<reference evidence="15" key="1">
    <citation type="journal article" date="2014" name="Proc. Natl. Acad. Sci. U.S.A.">
        <title>Extensive sampling of basidiomycete genomes demonstrates inadequacy of the white-rot/brown-rot paradigm for wood decay fungi.</title>
        <authorList>
            <person name="Riley R."/>
            <person name="Salamov A.A."/>
            <person name="Brown D.W."/>
            <person name="Nagy L.G."/>
            <person name="Floudas D."/>
            <person name="Held B.W."/>
            <person name="Levasseur A."/>
            <person name="Lombard V."/>
            <person name="Morin E."/>
            <person name="Otillar R."/>
            <person name="Lindquist E.A."/>
            <person name="Sun H."/>
            <person name="LaButti K.M."/>
            <person name="Schmutz J."/>
            <person name="Jabbour D."/>
            <person name="Luo H."/>
            <person name="Baker S.E."/>
            <person name="Pisabarro A.G."/>
            <person name="Walton J.D."/>
            <person name="Blanchette R.A."/>
            <person name="Henrissat B."/>
            <person name="Martin F."/>
            <person name="Cullen D."/>
            <person name="Hibbett D.S."/>
            <person name="Grigoriev I.V."/>
        </authorList>
    </citation>
    <scope>NUCLEOTIDE SEQUENCE [LARGE SCALE GENOMIC DNA]</scope>
    <source>
        <strain evidence="15">FD-172 SS1</strain>
    </source>
</reference>
<dbReference type="HOGENOM" id="CLU_000795_0_0_1"/>
<keyword evidence="9" id="KW-0472">Membrane</keyword>
<dbReference type="OrthoDB" id="18982at2759"/>
<dbReference type="GO" id="GO:0000422">
    <property type="term" value="P:autophagy of mitochondrion"/>
    <property type="evidence" value="ECO:0007669"/>
    <property type="project" value="TreeGrafter"/>
</dbReference>
<evidence type="ECO:0000256" key="10">
    <source>
        <dbReference type="ARBA" id="ARBA00024479"/>
    </source>
</evidence>
<dbReference type="STRING" id="930990.A0A067MKC1"/>
<evidence type="ECO:0000256" key="12">
    <source>
        <dbReference type="ARBA" id="ARBA00024631"/>
    </source>
</evidence>
<feature type="compositionally biased region" description="Gly residues" evidence="13">
    <location>
        <begin position="674"/>
        <end position="683"/>
    </location>
</feature>
<evidence type="ECO:0000256" key="4">
    <source>
        <dbReference type="ARBA" id="ARBA00018070"/>
    </source>
</evidence>
<keyword evidence="8" id="KW-0445">Lipid transport</keyword>
<evidence type="ECO:0000256" key="13">
    <source>
        <dbReference type="SAM" id="MobiDB-lite"/>
    </source>
</evidence>
<feature type="compositionally biased region" description="Pro residues" evidence="13">
    <location>
        <begin position="417"/>
        <end position="431"/>
    </location>
</feature>
<evidence type="ECO:0000256" key="1">
    <source>
        <dbReference type="ARBA" id="ARBA00004406"/>
    </source>
</evidence>
<feature type="compositionally biased region" description="Low complexity" evidence="13">
    <location>
        <begin position="601"/>
        <end position="621"/>
    </location>
</feature>
<proteinExistence type="inferred from homology"/>
<evidence type="ECO:0000256" key="3">
    <source>
        <dbReference type="ARBA" id="ARBA00009714"/>
    </source>
</evidence>
<evidence type="ECO:0000256" key="11">
    <source>
        <dbReference type="ARBA" id="ARBA00024615"/>
    </source>
</evidence>
<comment type="subcellular location">
    <subcellularLocation>
        <location evidence="1">Endoplasmic reticulum membrane</location>
        <topology evidence="1">Peripheral membrane protein</topology>
    </subcellularLocation>
    <subcellularLocation>
        <location evidence="2">Preautophagosomal structure membrane</location>
        <topology evidence="2">Peripheral membrane protein</topology>
    </subcellularLocation>
</comment>
<sequence>MFSFPRLPFALPSLPSLPNLSVPLNIQRRFLSFLLKQSLGHLVKPGQLDTNQIEAQIGQGWVEIRDIELDEQAINAHLAGLPVRLHGGKVGKITTRIPWPNIFSAPLSLSVHGLDLSFILVPGASASDAAPTDHAATLAEPVTAAAETFIHEELSKPENDALHQSIHLAHAVDLDQGGQINPPGSFAHEEVDEEGTEEAKDLEGVSVLASIVERLLARFSFDARDIRITLIDPREAEFTLRIPEVDYATAEGETDGEQVRTLRINGVSASIKDIFAPRTAPPSPILSASEDDDDLPMHMSQSIACLPTESIYQSMYQSAISAAPRSPVQAKFSAVDSPPGEGPLERLDSEEKVLSIEPIVIRLVTIGLVPAPAAPSDPTKLLLETPDVTFSVELGIIAVAPRARHIQALLRVVSSLPPSPPSSTPAPPPNQPSFLSKIGARLQIRGVVALLLQEPVGDPTQLAQFYEHPATFHALRTSHVRLHLETITVNLTTHSSVSTPSQSPRPISRSLSRQDITASVSDLSLFFITTLRTTSSDSSVSISSSASPILISDPHLLSQYDSESGKMPSFSVADWRGTSGSQPKSAQWKQRPPQGSGKRTSIGAPSSAAGLSASTPGSGSASPPPVVLVKKEIRSRGPSTAVEVDLSTLHFFVDLEVVARLASFGEQIQVPAGRSGGGSGGGASFEATDKTPPVTPRSRAKKLGGMRRVVQGDDGDNDDESAAPSAIAVVRLPLLRVEIRSPTPPVYGSAVRSGAVVIDIHQIRVKVPTPSIESTRFESPSAASSSSLKHIVAEVEWRALFIAAQESKVDGAGTRVLGTKAVGFVSLGPIAPSSTPDQPFDLEVPLHPRICVRTSSVSKSIEIRIPSVRVVLSKSLIDVLQYWADDTAQWAERTFGEPLKRSSSDRTDPSLIGSRFFNKRENSVGSTDTVKGGGKEGGGELAVLLDIAEISVDVLVPRAGKDGSTETRPLTVKALDANVVVEINPQGKSETVVVFSVRELDIADTSASGAPVPIIAMAVPRTLNQGSKYALELQLRSLVISDTSAKESRIKLSTFGLIVTVIPDFSFAADLALFAKAPKGLAFEAVVPTECTRLQIRLVECAIRVFPPTNPGTLVLWIGDTEFATDLIGQSTELTLNLGVKSLSILFVDDASATNTPTPAAGERISASQLEYWKRSGFAHLLEVTDLDMQVYRGELVKVAVDRAKLAIHLAADSISGVAAFGADFASLFPQPEPAPPPNPESFFPQKEKNLFASMDEEAFRKEPELDSGADLVRDDVPRNMDYLDASFGAAAGLTVLPDEFDEDDNFASPVGPTVKEGLISDLNGETIRMLGVNGFDIVEDYFESIKPDDTYDVFNIGSISLCIRARDCDVNLLLYDGYDWVRTQKTIESEIKTMRRRLAKIRQLLATGQTPDETVEETHAVLFNSVYIGLPPEADELEPAALIMAIDEELDDEMDTASRSSWQTFNQPHQPGPQSVPGRTKRLARSRGPQVEFCLHGLKAEVDQLLPKEPVASRVLVTVHELEILDHIKTSTWKKFLTELRSDTKGNVRETDSNMVRVELQNVRPIRGQSVEEGRFRMKLLPLRLHVDQDALDFLKKFFAFADSPAAPPSAPPSSAPKAEPFFQYVEVFPVDIKLDFKPKRVDYRALRQGRTIELMNFFHFEGAEMTLRHITMSGVTGWPRLFDTLNDLWTPDVKANQLADVISGIAPIRSVVNVGSGVADLVLLPIAQYRKDGRIMRGVQKGTTSFVKSTAMEAIKLVARLATGTQVILEQAEWVLGGEGFKEMTTEIVGGPGVLLGEGEGEDETEDLISKYADQPGDVTEGIKSAYKSLSRNINSAAQTILAVPMEVYERAGNEGPVRAVVRAVPIAVLKPMIGASEAVSKTMLGLRNTLDPDLQRENDEKYKRFRR</sequence>
<dbReference type="InterPro" id="IPR026849">
    <property type="entry name" value="ATG2"/>
</dbReference>
<feature type="compositionally biased region" description="Polar residues" evidence="13">
    <location>
        <begin position="578"/>
        <end position="588"/>
    </location>
</feature>
<feature type="region of interest" description="Disordered" evidence="13">
    <location>
        <begin position="416"/>
        <end position="435"/>
    </location>
</feature>
<comment type="similarity">
    <text evidence="3">Belongs to the ATG2 family.</text>
</comment>